<evidence type="ECO:0000313" key="9">
    <source>
        <dbReference type="EMBL" id="KUO41289.1"/>
    </source>
</evidence>
<sequence length="241" mass="26975">MGGNNILETKEIVKRFGGIVALNNVNIGIEKGRITGLIGPNGAGKTTLLNVISGFLKPDHGKVIFKGKDITGLLPHKICELGLARTFQIVKPFLNFTVEESLLIGTLKKRSGREAQELINNVLEYFELDELRSKLCRELNVTQLKELELARAMATEPELLLLDEPGAGLNPKETSRFMRMIRDINRKKKITILIVEHVMPIIMGLCETVYVLHYGEIIARGTPRCISKNEQVINAYLGEKW</sequence>
<dbReference type="AlphaFoldDB" id="A0A147JXI7"/>
<dbReference type="PANTHER" id="PTHR45772:SF5">
    <property type="entry name" value="BRANCHED-CHAIN AMINO ACID TRANSPORT ATP-BINDING PROTEIN LIVG-RELATED"/>
    <property type="match status" value="1"/>
</dbReference>
<keyword evidence="3" id="KW-0547">Nucleotide-binding</keyword>
<accession>A0A147JXI7</accession>
<dbReference type="PROSITE" id="PS50893">
    <property type="entry name" value="ABC_TRANSPORTER_2"/>
    <property type="match status" value="1"/>
</dbReference>
<dbReference type="InterPro" id="IPR003593">
    <property type="entry name" value="AAA+_ATPase"/>
</dbReference>
<evidence type="ECO:0000256" key="1">
    <source>
        <dbReference type="ARBA" id="ARBA00005417"/>
    </source>
</evidence>
<dbReference type="SMART" id="SM00382">
    <property type="entry name" value="AAA"/>
    <property type="match status" value="1"/>
</dbReference>
<evidence type="ECO:0000313" key="10">
    <source>
        <dbReference type="Proteomes" id="UP000074294"/>
    </source>
</evidence>
<comment type="caution">
    <text evidence="9">The sequence shown here is derived from an EMBL/GenBank/DDBJ whole genome shotgun (WGS) entry which is preliminary data.</text>
</comment>
<evidence type="ECO:0000256" key="5">
    <source>
        <dbReference type="ARBA" id="ARBA00022970"/>
    </source>
</evidence>
<dbReference type="InterPro" id="IPR003439">
    <property type="entry name" value="ABC_transporter-like_ATP-bd"/>
</dbReference>
<evidence type="ECO:0000259" key="8">
    <source>
        <dbReference type="PROSITE" id="PS50893"/>
    </source>
</evidence>
<comment type="similarity">
    <text evidence="1">Belongs to the ABC transporter superfamily.</text>
</comment>
<dbReference type="GO" id="GO:0005524">
    <property type="term" value="F:ATP binding"/>
    <property type="evidence" value="ECO:0007669"/>
    <property type="project" value="UniProtKB-KW"/>
</dbReference>
<keyword evidence="4" id="KW-0067">ATP-binding</keyword>
<gene>
    <name evidence="9" type="ORF">APZ16_00200</name>
</gene>
<dbReference type="Pfam" id="PF12399">
    <property type="entry name" value="BCA_ABC_TP_C"/>
    <property type="match status" value="1"/>
</dbReference>
<proteinExistence type="inferred from homology"/>
<evidence type="ECO:0000256" key="4">
    <source>
        <dbReference type="ARBA" id="ARBA00022840"/>
    </source>
</evidence>
<dbReference type="GO" id="GO:0006865">
    <property type="term" value="P:amino acid transport"/>
    <property type="evidence" value="ECO:0007669"/>
    <property type="project" value="UniProtKB-KW"/>
</dbReference>
<keyword evidence="2" id="KW-0813">Transport</keyword>
<dbReference type="Gene3D" id="3.40.50.300">
    <property type="entry name" value="P-loop containing nucleotide triphosphate hydrolases"/>
    <property type="match status" value="1"/>
</dbReference>
<dbReference type="InterPro" id="IPR027417">
    <property type="entry name" value="P-loop_NTPase"/>
</dbReference>
<dbReference type="FunFam" id="3.40.50.300:FF:000421">
    <property type="entry name" value="Branched-chain amino acid ABC transporter ATP-binding protein"/>
    <property type="match status" value="1"/>
</dbReference>
<dbReference type="EMBL" id="LQMQ01000025">
    <property type="protein sequence ID" value="KUO41289.1"/>
    <property type="molecule type" value="Genomic_DNA"/>
</dbReference>
<dbReference type="Proteomes" id="UP000074294">
    <property type="component" value="Unassembled WGS sequence"/>
</dbReference>
<evidence type="ECO:0000256" key="6">
    <source>
        <dbReference type="ARBA" id="ARBA00056071"/>
    </source>
</evidence>
<evidence type="ECO:0000256" key="3">
    <source>
        <dbReference type="ARBA" id="ARBA00022741"/>
    </source>
</evidence>
<protein>
    <recommendedName>
        <fullName evidence="7">Probable branched-chain amino acid transport ATP-binding protein LivG</fullName>
    </recommendedName>
</protein>
<dbReference type="STRING" id="1776334.APZ16_00200"/>
<keyword evidence="5" id="KW-0029">Amino-acid transport</keyword>
<dbReference type="InterPro" id="IPR051120">
    <property type="entry name" value="ABC_AA/LPS_Transport"/>
</dbReference>
<dbReference type="SUPFAM" id="SSF52540">
    <property type="entry name" value="P-loop containing nucleoside triphosphate hydrolases"/>
    <property type="match status" value="1"/>
</dbReference>
<organism evidence="9 10">
    <name type="scientific">Hadarchaeum yellowstonense</name>
    <dbReference type="NCBI Taxonomy" id="1776334"/>
    <lineage>
        <taxon>Archaea</taxon>
        <taxon>Methanobacteriati</taxon>
        <taxon>Candidatus Hadarchaeota</taxon>
        <taxon>Candidatus Hadarchaeia</taxon>
        <taxon>Candidatus Hadarchaeales</taxon>
        <taxon>Candidatus Hadarchaeaceae</taxon>
        <taxon>Candidatus Hadarchaeum</taxon>
    </lineage>
</organism>
<feature type="domain" description="ABC transporter" evidence="8">
    <location>
        <begin position="7"/>
        <end position="239"/>
    </location>
</feature>
<dbReference type="PANTHER" id="PTHR45772">
    <property type="entry name" value="CONSERVED COMPONENT OF ABC TRANSPORTER FOR NATURAL AMINO ACIDS-RELATED"/>
    <property type="match status" value="1"/>
</dbReference>
<comment type="function">
    <text evidence="6">Probable component of a branched-chain amino-acid transport system.</text>
</comment>
<evidence type="ECO:0000256" key="7">
    <source>
        <dbReference type="ARBA" id="ARBA00072811"/>
    </source>
</evidence>
<name>A0A147JXI7_HADYE</name>
<dbReference type="CDD" id="cd03219">
    <property type="entry name" value="ABC_Mj1267_LivG_branched"/>
    <property type="match status" value="1"/>
</dbReference>
<dbReference type="Pfam" id="PF00005">
    <property type="entry name" value="ABC_tran"/>
    <property type="match status" value="1"/>
</dbReference>
<dbReference type="GO" id="GO:0016887">
    <property type="term" value="F:ATP hydrolysis activity"/>
    <property type="evidence" value="ECO:0007669"/>
    <property type="project" value="InterPro"/>
</dbReference>
<evidence type="ECO:0000256" key="2">
    <source>
        <dbReference type="ARBA" id="ARBA00022448"/>
    </source>
</evidence>
<dbReference type="GO" id="GO:0005886">
    <property type="term" value="C:plasma membrane"/>
    <property type="evidence" value="ECO:0007669"/>
    <property type="project" value="TreeGrafter"/>
</dbReference>
<dbReference type="InterPro" id="IPR032823">
    <property type="entry name" value="BCA_ABC_TP_C"/>
</dbReference>
<reference evidence="9 10" key="1">
    <citation type="journal article" date="2016" name="Nat. Microbiol.">
        <title>Genomic inference of the metabolism of cosmopolitan subsurface Archaea, Hadesarchaea.</title>
        <authorList>
            <person name="Baker B.J."/>
            <person name="Saw J.H."/>
            <person name="Lind A.E."/>
            <person name="Lazar C.S."/>
            <person name="Hinrichs K.-U."/>
            <person name="Teske A.P."/>
            <person name="Ettema T.J."/>
        </authorList>
    </citation>
    <scope>NUCLEOTIDE SEQUENCE [LARGE SCALE GENOMIC DNA]</scope>
</reference>